<evidence type="ECO:0000313" key="1">
    <source>
        <dbReference type="EMBL" id="QIM51710.1"/>
    </source>
</evidence>
<accession>A0A6G8IFF3</accession>
<keyword evidence="2" id="KW-1185">Reference proteome</keyword>
<dbReference type="AlphaFoldDB" id="A0A6G8IFF3"/>
<gene>
    <name evidence="1" type="ORF">G9Q37_05915</name>
</gene>
<sequence length="86" mass="9379">MTELETTGRELERLYRCALGLTALLEELAPGEAIPERKWFLVQQLLQELTDSADDARAGLVLATLRMPKSVPAIATAAGPNLESRS</sequence>
<name>A0A6G8IFF3_9BURK</name>
<dbReference type="Proteomes" id="UP000503162">
    <property type="component" value="Chromosome"/>
</dbReference>
<organism evidence="1 2">
    <name type="scientific">Hydrogenophaga crocea</name>
    <dbReference type="NCBI Taxonomy" id="2716225"/>
    <lineage>
        <taxon>Bacteria</taxon>
        <taxon>Pseudomonadati</taxon>
        <taxon>Pseudomonadota</taxon>
        <taxon>Betaproteobacteria</taxon>
        <taxon>Burkholderiales</taxon>
        <taxon>Comamonadaceae</taxon>
        <taxon>Hydrogenophaga</taxon>
    </lineage>
</organism>
<dbReference type="KEGG" id="hcz:G9Q37_05915"/>
<dbReference type="RefSeq" id="WP_166225917.1">
    <property type="nucleotide sequence ID" value="NZ_CP049989.1"/>
</dbReference>
<evidence type="ECO:0000313" key="2">
    <source>
        <dbReference type="Proteomes" id="UP000503162"/>
    </source>
</evidence>
<dbReference type="EMBL" id="CP049989">
    <property type="protein sequence ID" value="QIM51710.1"/>
    <property type="molecule type" value="Genomic_DNA"/>
</dbReference>
<reference evidence="1 2" key="1">
    <citation type="submission" date="2020-03" db="EMBL/GenBank/DDBJ databases">
        <title>Hydrogenophaga sp. nov. isolated from cyanobacterial mat.</title>
        <authorList>
            <person name="Thorat V."/>
            <person name="Kirdat K."/>
            <person name="Tiwarekar B."/>
            <person name="Costa E.D."/>
            <person name="Yadav A."/>
        </authorList>
    </citation>
    <scope>NUCLEOTIDE SEQUENCE [LARGE SCALE GENOMIC DNA]</scope>
    <source>
        <strain evidence="1 2">BA0156</strain>
    </source>
</reference>
<protein>
    <submittedName>
        <fullName evidence="1">Uncharacterized protein</fullName>
    </submittedName>
</protein>
<proteinExistence type="predicted"/>